<evidence type="ECO:0000313" key="2">
    <source>
        <dbReference type="EMBL" id="KZW01605.1"/>
    </source>
</evidence>
<dbReference type="EMBL" id="KV425892">
    <property type="protein sequence ID" value="KZW01605.1"/>
    <property type="molecule type" value="Genomic_DNA"/>
</dbReference>
<dbReference type="InterPro" id="IPR027417">
    <property type="entry name" value="P-loop_NTPase"/>
</dbReference>
<sequence length="224" mass="24302">VMGPTGCGKSSFISALAPGAAAVGHKLVSCTSEVHLVQTTIDGVPCVLIDTPGFDDTTNSDTNTLRLIANYLELAYKDGQLLNGIVYFHRITDNRVGGVTAKNMRMFRSLCGDSALKNVVLCTTMWDIVNTRDGEQREAELKGDFWKSMITAGSNVVRHDGTPESAVDIVRPLLRTKGVAVQLQKELANGVPLSDTASGAQLNEELLKLQEVHRKEMQALRTEM</sequence>
<dbReference type="Proteomes" id="UP000077266">
    <property type="component" value="Unassembled WGS sequence"/>
</dbReference>
<evidence type="ECO:0000313" key="3">
    <source>
        <dbReference type="Proteomes" id="UP000077266"/>
    </source>
</evidence>
<keyword evidence="3" id="KW-1185">Reference proteome</keyword>
<feature type="non-terminal residue" evidence="2">
    <location>
        <position position="224"/>
    </location>
</feature>
<dbReference type="Pfam" id="PF01926">
    <property type="entry name" value="MMR_HSR1"/>
    <property type="match status" value="1"/>
</dbReference>
<dbReference type="CDD" id="cd00882">
    <property type="entry name" value="Ras_like_GTPase"/>
    <property type="match status" value="1"/>
</dbReference>
<dbReference type="STRING" id="1314781.A0A165P3X9"/>
<dbReference type="InParanoid" id="A0A165P3X9"/>
<name>A0A165P3X9_EXIGL</name>
<accession>A0A165P3X9</accession>
<dbReference type="GO" id="GO:0005525">
    <property type="term" value="F:GTP binding"/>
    <property type="evidence" value="ECO:0007669"/>
    <property type="project" value="InterPro"/>
</dbReference>
<dbReference type="Gene3D" id="3.40.50.300">
    <property type="entry name" value="P-loop containing nucleotide triphosphate hydrolases"/>
    <property type="match status" value="1"/>
</dbReference>
<dbReference type="AlphaFoldDB" id="A0A165P3X9"/>
<feature type="non-terminal residue" evidence="2">
    <location>
        <position position="1"/>
    </location>
</feature>
<dbReference type="GO" id="GO:0016787">
    <property type="term" value="F:hydrolase activity"/>
    <property type="evidence" value="ECO:0007669"/>
    <property type="project" value="UniProtKB-KW"/>
</dbReference>
<dbReference type="SUPFAM" id="SSF52540">
    <property type="entry name" value="P-loop containing nucleoside triphosphate hydrolases"/>
    <property type="match status" value="1"/>
</dbReference>
<reference evidence="2 3" key="1">
    <citation type="journal article" date="2016" name="Mol. Biol. Evol.">
        <title>Comparative Genomics of Early-Diverging Mushroom-Forming Fungi Provides Insights into the Origins of Lignocellulose Decay Capabilities.</title>
        <authorList>
            <person name="Nagy L.G."/>
            <person name="Riley R."/>
            <person name="Tritt A."/>
            <person name="Adam C."/>
            <person name="Daum C."/>
            <person name="Floudas D."/>
            <person name="Sun H."/>
            <person name="Yadav J.S."/>
            <person name="Pangilinan J."/>
            <person name="Larsson K.H."/>
            <person name="Matsuura K."/>
            <person name="Barry K."/>
            <person name="Labutti K."/>
            <person name="Kuo R."/>
            <person name="Ohm R.A."/>
            <person name="Bhattacharya S.S."/>
            <person name="Shirouzu T."/>
            <person name="Yoshinaga Y."/>
            <person name="Martin F.M."/>
            <person name="Grigoriev I.V."/>
            <person name="Hibbett D.S."/>
        </authorList>
    </citation>
    <scope>NUCLEOTIDE SEQUENCE [LARGE SCALE GENOMIC DNA]</scope>
    <source>
        <strain evidence="2 3">HHB12029</strain>
    </source>
</reference>
<organism evidence="2 3">
    <name type="scientific">Exidia glandulosa HHB12029</name>
    <dbReference type="NCBI Taxonomy" id="1314781"/>
    <lineage>
        <taxon>Eukaryota</taxon>
        <taxon>Fungi</taxon>
        <taxon>Dikarya</taxon>
        <taxon>Basidiomycota</taxon>
        <taxon>Agaricomycotina</taxon>
        <taxon>Agaricomycetes</taxon>
        <taxon>Auriculariales</taxon>
        <taxon>Exidiaceae</taxon>
        <taxon>Exidia</taxon>
    </lineage>
</organism>
<feature type="domain" description="G" evidence="1">
    <location>
        <begin position="1"/>
        <end position="73"/>
    </location>
</feature>
<gene>
    <name evidence="2" type="ORF">EXIGLDRAFT_591888</name>
</gene>
<keyword evidence="2" id="KW-0378">Hydrolase</keyword>
<dbReference type="InterPro" id="IPR006073">
    <property type="entry name" value="GTP-bd"/>
</dbReference>
<dbReference type="OrthoDB" id="8954335at2759"/>
<protein>
    <submittedName>
        <fullName evidence="2">p-loop containing nucleoside triphosphate hydrolase protein</fullName>
    </submittedName>
</protein>
<proteinExistence type="predicted"/>
<evidence type="ECO:0000259" key="1">
    <source>
        <dbReference type="Pfam" id="PF01926"/>
    </source>
</evidence>